<reference evidence="2 3" key="1">
    <citation type="submission" date="2016-07" db="EMBL/GenBank/DDBJ databases">
        <title>Draft genome of the white-rot fungus Obba rivulosa 3A-2.</title>
        <authorList>
            <consortium name="DOE Joint Genome Institute"/>
            <person name="Miettinen O."/>
            <person name="Riley R."/>
            <person name="Acob R."/>
            <person name="Barry K."/>
            <person name="Cullen D."/>
            <person name="De Vries R."/>
            <person name="Hainaut M."/>
            <person name="Hatakka A."/>
            <person name="Henrissat B."/>
            <person name="Hilden K."/>
            <person name="Kuo R."/>
            <person name="Labutti K."/>
            <person name="Lipzen A."/>
            <person name="Makela M.R."/>
            <person name="Sandor L."/>
            <person name="Spatafora J.W."/>
            <person name="Grigoriev I.V."/>
            <person name="Hibbett D.S."/>
        </authorList>
    </citation>
    <scope>NUCLEOTIDE SEQUENCE [LARGE SCALE GENOMIC DNA]</scope>
    <source>
        <strain evidence="2 3">3A-2</strain>
    </source>
</reference>
<evidence type="ECO:0000313" key="2">
    <source>
        <dbReference type="EMBL" id="OCH86239.1"/>
    </source>
</evidence>
<dbReference type="InterPro" id="IPR010730">
    <property type="entry name" value="HET"/>
</dbReference>
<sequence length="957" mass="105537">MLRFVALVARSGTNDTVRTFGDDLGSNVEVYDNVATNNPARAASNSGAAHPSTEVIVTSKTTLALPLHGIHEEPFETFKAEFRDCLHRLMAHVMNISQFTSHADALSMAREFCSTLSFVDIFRLPYIDTSVGHPRGIQQLLSGRCELFLLSYERLSDPMRQHPENPQLYLATSLPDHRRDTVKLFRQLLDILAKRYAPSTRHTPLLESITMTVTAETSGTVSTTPTSQFVLWSLRASASGGQNSVPRSKVANGYSENMDVPSRLQTTSADATIIAEEVPWLGAHHDGFERCTFEDYLSLHRASLERPSALGLVAIIQSQLTFGLIEAIVQEHVPESLLLERRPSGALVMTTRNLYSIIHKWLASMISLQDSNAEEYARRCKGAESTLWAARVRLDMGVIGVGIGAVPGLFQRAGVSSEDIVKITRMTSVIGEALTEASKELMDISFEVDWTLAKLGGDFHRDLATAGWCPSIASRLSSSACILEYAYTIPPFVPDDADRVRHHNCSSKICTASTINPKTYSNRHIEGSCKCPYSTPSFDKVIDILSRNQIPLISVTNLDKHGGGPLDLLCAGSDGTRQYVAISHVWADGLGSTTEKGLPTCQVRRLATIAHKLVPGGTLWLDALCIPAQDDMRKRALVLMARTYREASAILVLDSGIRSCSVKAPIKERLLRVVTSGWSQRMWTLQEALLAKRLAFEFSDGIMSFDELLASGRRLRFDPAARFLVQEFEQIVGGRSVSNFAFVSNALRFRATSKPQDEPLAIAGIFDVDARELVKKATPEERMMSLLLSIRSLPFEILFLQGAKLDVAGFKWAPRSLMQSDGGPIVQPESDATCTPDGLLVTRYLITFDQTTLYEGESLLNRIEDNIFVRVVNDDTSAYTCNALLPRQPLTPLVPIPALAVVVKNDVKLAGDSKSRLTCECVGHVLVTRMPRSEVVDTEGRIIHVQKYLTVRELCIT</sequence>
<keyword evidence="3" id="KW-1185">Reference proteome</keyword>
<dbReference type="Proteomes" id="UP000250043">
    <property type="component" value="Unassembled WGS sequence"/>
</dbReference>
<name>A0A8E2AMY7_9APHY</name>
<evidence type="ECO:0000313" key="3">
    <source>
        <dbReference type="Proteomes" id="UP000250043"/>
    </source>
</evidence>
<dbReference type="PANTHER" id="PTHR39596:SF2">
    <property type="entry name" value="HET DOMAIN PROTEIN (AFU_ORTHOLOGUE AFUA_1G17550)-RELATED"/>
    <property type="match status" value="1"/>
</dbReference>
<dbReference type="Pfam" id="PF06985">
    <property type="entry name" value="HET"/>
    <property type="match status" value="1"/>
</dbReference>
<dbReference type="AlphaFoldDB" id="A0A8E2AMY7"/>
<feature type="domain" description="Heterokaryon incompatibility" evidence="1">
    <location>
        <begin position="579"/>
        <end position="655"/>
    </location>
</feature>
<organism evidence="2 3">
    <name type="scientific">Obba rivulosa</name>
    <dbReference type="NCBI Taxonomy" id="1052685"/>
    <lineage>
        <taxon>Eukaryota</taxon>
        <taxon>Fungi</taxon>
        <taxon>Dikarya</taxon>
        <taxon>Basidiomycota</taxon>
        <taxon>Agaricomycotina</taxon>
        <taxon>Agaricomycetes</taxon>
        <taxon>Polyporales</taxon>
        <taxon>Gelatoporiaceae</taxon>
        <taxon>Obba</taxon>
    </lineage>
</organism>
<dbReference type="PANTHER" id="PTHR39596">
    <property type="match status" value="1"/>
</dbReference>
<dbReference type="OrthoDB" id="2426273at2759"/>
<evidence type="ECO:0000259" key="1">
    <source>
        <dbReference type="Pfam" id="PF06985"/>
    </source>
</evidence>
<proteinExistence type="predicted"/>
<protein>
    <recommendedName>
        <fullName evidence="1">Heterokaryon incompatibility domain-containing protein</fullName>
    </recommendedName>
</protein>
<accession>A0A8E2AMY7</accession>
<dbReference type="EMBL" id="KV722537">
    <property type="protein sequence ID" value="OCH86239.1"/>
    <property type="molecule type" value="Genomic_DNA"/>
</dbReference>
<gene>
    <name evidence="2" type="ORF">OBBRIDRAFT_838307</name>
</gene>